<dbReference type="Pfam" id="PF01636">
    <property type="entry name" value="APH"/>
    <property type="match status" value="1"/>
</dbReference>
<organism evidence="2 3">
    <name type="scientific">Tenggerimyces flavus</name>
    <dbReference type="NCBI Taxonomy" id="1708749"/>
    <lineage>
        <taxon>Bacteria</taxon>
        <taxon>Bacillati</taxon>
        <taxon>Actinomycetota</taxon>
        <taxon>Actinomycetes</taxon>
        <taxon>Propionibacteriales</taxon>
        <taxon>Nocardioidaceae</taxon>
        <taxon>Tenggerimyces</taxon>
    </lineage>
</organism>
<name>A0ABV7Y4I5_9ACTN</name>
<protein>
    <submittedName>
        <fullName evidence="2">Phosphotransferase family protein</fullName>
    </submittedName>
</protein>
<evidence type="ECO:0000259" key="1">
    <source>
        <dbReference type="Pfam" id="PF01636"/>
    </source>
</evidence>
<dbReference type="Gene3D" id="3.90.1200.10">
    <property type="match status" value="1"/>
</dbReference>
<reference evidence="3" key="1">
    <citation type="journal article" date="2019" name="Int. J. Syst. Evol. Microbiol.">
        <title>The Global Catalogue of Microorganisms (GCM) 10K type strain sequencing project: providing services to taxonomists for standard genome sequencing and annotation.</title>
        <authorList>
            <consortium name="The Broad Institute Genomics Platform"/>
            <consortium name="The Broad Institute Genome Sequencing Center for Infectious Disease"/>
            <person name="Wu L."/>
            <person name="Ma J."/>
        </authorList>
    </citation>
    <scope>NUCLEOTIDE SEQUENCE [LARGE SCALE GENOMIC DNA]</scope>
    <source>
        <strain evidence="3">CGMCC 4.7241</strain>
    </source>
</reference>
<sequence length="290" mass="30366">MTLAAALRSGEVIGSGMEGTVIALGPDLVAKVWHRRSAAELSTLQRFYTAVGAAGLPFATPSIHSIAEVDGKWATIEARLPGVPLTHDPTPAAVSAVTSVLAALAAVSPTPEMGVLPILEGETPFGTEPFAYSLARLVERRVARFHKPLTAAVPDLDALTASCIAHLEALPEPQPALVHGDLIPMNIHVDTAGNPVAVLDFGFLTAVGDPAFDAAITASIFDMYGPQAANTEATLDKALDVPDPHRRAIYRAAYALATANSFSPSGKDGHFAWCVEMLKRNEIQAALAAH</sequence>
<evidence type="ECO:0000313" key="3">
    <source>
        <dbReference type="Proteomes" id="UP001595699"/>
    </source>
</evidence>
<dbReference type="Proteomes" id="UP001595699">
    <property type="component" value="Unassembled WGS sequence"/>
</dbReference>
<dbReference type="InterPro" id="IPR011009">
    <property type="entry name" value="Kinase-like_dom_sf"/>
</dbReference>
<evidence type="ECO:0000313" key="2">
    <source>
        <dbReference type="EMBL" id="MFC3759943.1"/>
    </source>
</evidence>
<dbReference type="InterPro" id="IPR002575">
    <property type="entry name" value="Aminoglycoside_PTrfase"/>
</dbReference>
<comment type="caution">
    <text evidence="2">The sequence shown here is derived from an EMBL/GenBank/DDBJ whole genome shotgun (WGS) entry which is preliminary data.</text>
</comment>
<keyword evidence="3" id="KW-1185">Reference proteome</keyword>
<dbReference type="SUPFAM" id="SSF56112">
    <property type="entry name" value="Protein kinase-like (PK-like)"/>
    <property type="match status" value="1"/>
</dbReference>
<dbReference type="RefSeq" id="WP_205120226.1">
    <property type="nucleotide sequence ID" value="NZ_JAFBCM010000001.1"/>
</dbReference>
<proteinExistence type="predicted"/>
<gene>
    <name evidence="2" type="ORF">ACFOUW_03780</name>
</gene>
<accession>A0ABV7Y4I5</accession>
<dbReference type="EMBL" id="JBHRZH010000004">
    <property type="protein sequence ID" value="MFC3759943.1"/>
    <property type="molecule type" value="Genomic_DNA"/>
</dbReference>
<feature type="domain" description="Aminoglycoside phosphotransferase" evidence="1">
    <location>
        <begin position="11"/>
        <end position="246"/>
    </location>
</feature>